<evidence type="ECO:0000313" key="1">
    <source>
        <dbReference type="EMBL" id="JAC76823.1"/>
    </source>
</evidence>
<reference evidence="1" key="1">
    <citation type="submission" date="2014-05" db="EMBL/GenBank/DDBJ databases">
        <title>The transcriptome of the halophilic microalga Tetraselmis sp. GSL018 isolated from the Great Salt Lake, Utah.</title>
        <authorList>
            <person name="Jinkerson R.E."/>
            <person name="D'Adamo S."/>
            <person name="Posewitz M.C."/>
        </authorList>
    </citation>
    <scope>NUCLEOTIDE SEQUENCE</scope>
    <source>
        <strain evidence="1">GSL018</strain>
    </source>
</reference>
<dbReference type="EMBL" id="GBEZ01008734">
    <property type="protein sequence ID" value="JAC76823.1"/>
    <property type="molecule type" value="Transcribed_RNA"/>
</dbReference>
<gene>
    <name evidence="1" type="ORF">TSPGSL018_19176</name>
</gene>
<sequence length="79" mass="8557">QVKRPSTEQRFTGDIYRLISAVFSSQLSKKVCSEGSSDLLSFLPPCRASGSKQARIEAFSFESVLGGAFNCSPSQKPPL</sequence>
<accession>A0A061RXY3</accession>
<feature type="non-terminal residue" evidence="1">
    <location>
        <position position="1"/>
    </location>
</feature>
<name>A0A061RXY3_9CHLO</name>
<protein>
    <submittedName>
        <fullName evidence="1">Uncharacterized protein</fullName>
    </submittedName>
</protein>
<proteinExistence type="predicted"/>
<organism evidence="1">
    <name type="scientific">Tetraselmis sp. GSL018</name>
    <dbReference type="NCBI Taxonomy" id="582737"/>
    <lineage>
        <taxon>Eukaryota</taxon>
        <taxon>Viridiplantae</taxon>
        <taxon>Chlorophyta</taxon>
        <taxon>core chlorophytes</taxon>
        <taxon>Chlorodendrophyceae</taxon>
        <taxon>Chlorodendrales</taxon>
        <taxon>Chlorodendraceae</taxon>
        <taxon>Tetraselmis</taxon>
    </lineage>
</organism>
<dbReference type="AlphaFoldDB" id="A0A061RXY3"/>